<name>A0ABU8E4A2_9ACTN</name>
<dbReference type="Gene3D" id="2.60.120.10">
    <property type="entry name" value="Jelly Rolls"/>
    <property type="match status" value="1"/>
</dbReference>
<dbReference type="InterPro" id="IPR008579">
    <property type="entry name" value="UGlyAH_Cupin_dom"/>
</dbReference>
<comment type="caution">
    <text evidence="3">The sequence shown here is derived from an EMBL/GenBank/DDBJ whole genome shotgun (WGS) entry which is preliminary data.</text>
</comment>
<dbReference type="EMBL" id="JBAPLV010000006">
    <property type="protein sequence ID" value="MEI4278397.1"/>
    <property type="molecule type" value="Genomic_DNA"/>
</dbReference>
<gene>
    <name evidence="3" type="ORF">UXQ13_07955</name>
</gene>
<keyword evidence="4" id="KW-1185">Reference proteome</keyword>
<evidence type="ECO:0000313" key="4">
    <source>
        <dbReference type="Proteomes" id="UP001373496"/>
    </source>
</evidence>
<protein>
    <submittedName>
        <fullName evidence="3">Cupin domain-containing protein</fullName>
    </submittedName>
</protein>
<evidence type="ECO:0000259" key="2">
    <source>
        <dbReference type="Pfam" id="PF05899"/>
    </source>
</evidence>
<proteinExistence type="predicted"/>
<dbReference type="SUPFAM" id="SSF51182">
    <property type="entry name" value="RmlC-like cupins"/>
    <property type="match status" value="1"/>
</dbReference>
<feature type="domain" description="(S)-ureidoglycine aminohydrolase cupin" evidence="2">
    <location>
        <begin position="38"/>
        <end position="108"/>
    </location>
</feature>
<dbReference type="InterPro" id="IPR014710">
    <property type="entry name" value="RmlC-like_jellyroll"/>
</dbReference>
<organism evidence="3 4">
    <name type="scientific">Klenkia terrae</name>
    <dbReference type="NCBI Taxonomy" id="1052259"/>
    <lineage>
        <taxon>Bacteria</taxon>
        <taxon>Bacillati</taxon>
        <taxon>Actinomycetota</taxon>
        <taxon>Actinomycetes</taxon>
        <taxon>Geodermatophilales</taxon>
        <taxon>Geodermatophilaceae</taxon>
        <taxon>Klenkia</taxon>
    </lineage>
</organism>
<reference evidence="3 4" key="1">
    <citation type="submission" date="2024-03" db="EMBL/GenBank/DDBJ databases">
        <title>Draft genome sequence of Klenkia terrae.</title>
        <authorList>
            <person name="Duangmal K."/>
            <person name="Chantavorakit T."/>
        </authorList>
    </citation>
    <scope>NUCLEOTIDE SEQUENCE [LARGE SCALE GENOMIC DNA]</scope>
    <source>
        <strain evidence="3 4">JCM 17786</strain>
    </source>
</reference>
<evidence type="ECO:0000313" key="3">
    <source>
        <dbReference type="EMBL" id="MEI4278397.1"/>
    </source>
</evidence>
<evidence type="ECO:0000256" key="1">
    <source>
        <dbReference type="SAM" id="MobiDB-lite"/>
    </source>
</evidence>
<accession>A0ABU8E4A2</accession>
<dbReference type="Proteomes" id="UP001373496">
    <property type="component" value="Unassembled WGS sequence"/>
</dbReference>
<sequence>MTSFDDGDLAWPPPQPVPSERVLSGDPHMSTVRHHQTEHAEFGRWTVTPGSFTTVRDGQDEYIYVIDGDGDLVSADGVVTRLGPGVSAVLADGWTGRWDIRTPLTKVYTLINTVKR</sequence>
<dbReference type="PANTHER" id="PTHR40943">
    <property type="entry name" value="CYTOPLASMIC PROTEIN-RELATED"/>
    <property type="match status" value="1"/>
</dbReference>
<dbReference type="Pfam" id="PF05899">
    <property type="entry name" value="Cupin_3"/>
    <property type="match status" value="1"/>
</dbReference>
<dbReference type="InterPro" id="IPR011051">
    <property type="entry name" value="RmlC_Cupin_sf"/>
</dbReference>
<dbReference type="PANTHER" id="PTHR40943:SF1">
    <property type="entry name" value="CYTOPLASMIC PROTEIN"/>
    <property type="match status" value="1"/>
</dbReference>
<feature type="region of interest" description="Disordered" evidence="1">
    <location>
        <begin position="1"/>
        <end position="30"/>
    </location>
</feature>
<dbReference type="RefSeq" id="WP_225234083.1">
    <property type="nucleotide sequence ID" value="NZ_JBAPLV010000006.1"/>
</dbReference>